<dbReference type="EMBL" id="CP090978">
    <property type="protein sequence ID" value="UJF34612.1"/>
    <property type="molecule type" value="Genomic_DNA"/>
</dbReference>
<evidence type="ECO:0000259" key="7">
    <source>
        <dbReference type="PROSITE" id="PS50110"/>
    </source>
</evidence>
<evidence type="ECO:0000256" key="4">
    <source>
        <dbReference type="PROSITE-ProRule" id="PRU00169"/>
    </source>
</evidence>
<evidence type="ECO:0000256" key="5">
    <source>
        <dbReference type="SAM" id="Coils"/>
    </source>
</evidence>
<keyword evidence="5" id="KW-0175">Coiled coil</keyword>
<keyword evidence="3" id="KW-0804">Transcription</keyword>
<dbReference type="SMART" id="SM00342">
    <property type="entry name" value="HTH_ARAC"/>
    <property type="match status" value="1"/>
</dbReference>
<protein>
    <submittedName>
        <fullName evidence="8">Response regulator</fullName>
    </submittedName>
</protein>
<dbReference type="PANTHER" id="PTHR43280:SF2">
    <property type="entry name" value="HTH-TYPE TRANSCRIPTIONAL REGULATOR EXSA"/>
    <property type="match status" value="1"/>
</dbReference>
<dbReference type="PROSITE" id="PS50110">
    <property type="entry name" value="RESPONSE_REGULATORY"/>
    <property type="match status" value="1"/>
</dbReference>
<sequence length="393" mass="45112">MNILIVDDETVIREGIQRTLRQRFPDFRMHLAANAEEALIILHNHPIQLVLTDILMPSMTGLELMNIARKKHPHVKWVVVSAYSEFSYAQEAVRLGAKDYLLKPIGKEMLIDMIQQLSEEIAREEELTQEAEKLKNSQKSLREAVFGRWAAGLDIGRIDLTPLIESFPTFYLIMVKMDSDRAVQLEHFIIENILGELIERFGKGFVTIHDTNSLLGIYSIHQADKLPTLLDELRVNLVRCLRVPFQIMHSELIKNFNDVPVAVQHMRQASATQVYEHYGAGGGDKAIDVALQYIRAHYQVDLSLEKVASIVFLNPVYFSQLFKQKTGHGFKEYVIQLRLEQAKQLLQNPALKLAEIAERIGYQDMRHFSQLFRKKFGVTPSEYRQTISGGQEE</sequence>
<feature type="domain" description="Response regulatory" evidence="7">
    <location>
        <begin position="2"/>
        <end position="118"/>
    </location>
</feature>
<dbReference type="Gene3D" id="3.40.50.2300">
    <property type="match status" value="1"/>
</dbReference>
<gene>
    <name evidence="8" type="ORF">L0M14_05400</name>
</gene>
<dbReference type="Gene3D" id="1.10.10.60">
    <property type="entry name" value="Homeodomain-like"/>
    <property type="match status" value="2"/>
</dbReference>
<dbReference type="SUPFAM" id="SSF52172">
    <property type="entry name" value="CheY-like"/>
    <property type="match status" value="1"/>
</dbReference>
<dbReference type="InterPro" id="IPR018060">
    <property type="entry name" value="HTH_AraC"/>
</dbReference>
<dbReference type="Pfam" id="PF12833">
    <property type="entry name" value="HTH_18"/>
    <property type="match status" value="1"/>
</dbReference>
<feature type="modified residue" description="4-aspartylphosphate" evidence="4">
    <location>
        <position position="53"/>
    </location>
</feature>
<dbReference type="SMART" id="SM00448">
    <property type="entry name" value="REC"/>
    <property type="match status" value="1"/>
</dbReference>
<dbReference type="InterPro" id="IPR020449">
    <property type="entry name" value="Tscrpt_reg_AraC-type_HTH"/>
</dbReference>
<evidence type="ECO:0000256" key="2">
    <source>
        <dbReference type="ARBA" id="ARBA00023125"/>
    </source>
</evidence>
<dbReference type="InterPro" id="IPR001789">
    <property type="entry name" value="Sig_transdc_resp-reg_receiver"/>
</dbReference>
<evidence type="ECO:0000256" key="1">
    <source>
        <dbReference type="ARBA" id="ARBA00023015"/>
    </source>
</evidence>
<accession>A0ABY3SKN1</accession>
<dbReference type="PRINTS" id="PR00032">
    <property type="entry name" value="HTHARAC"/>
</dbReference>
<keyword evidence="9" id="KW-1185">Reference proteome</keyword>
<evidence type="ECO:0000313" key="9">
    <source>
        <dbReference type="Proteomes" id="UP001649230"/>
    </source>
</evidence>
<proteinExistence type="predicted"/>
<organism evidence="8 9">
    <name type="scientific">Paenibacillus hexagrammi</name>
    <dbReference type="NCBI Taxonomy" id="2908839"/>
    <lineage>
        <taxon>Bacteria</taxon>
        <taxon>Bacillati</taxon>
        <taxon>Bacillota</taxon>
        <taxon>Bacilli</taxon>
        <taxon>Bacillales</taxon>
        <taxon>Paenibacillaceae</taxon>
        <taxon>Paenibacillus</taxon>
    </lineage>
</organism>
<evidence type="ECO:0000259" key="6">
    <source>
        <dbReference type="PROSITE" id="PS01124"/>
    </source>
</evidence>
<dbReference type="InterPro" id="IPR018062">
    <property type="entry name" value="HTH_AraC-typ_CS"/>
</dbReference>
<dbReference type="PROSITE" id="PS00041">
    <property type="entry name" value="HTH_ARAC_FAMILY_1"/>
    <property type="match status" value="1"/>
</dbReference>
<dbReference type="Pfam" id="PF00072">
    <property type="entry name" value="Response_reg"/>
    <property type="match status" value="1"/>
</dbReference>
<dbReference type="InterPro" id="IPR009057">
    <property type="entry name" value="Homeodomain-like_sf"/>
</dbReference>
<dbReference type="CDD" id="cd17536">
    <property type="entry name" value="REC_YesN-like"/>
    <property type="match status" value="1"/>
</dbReference>
<dbReference type="SUPFAM" id="SSF46689">
    <property type="entry name" value="Homeodomain-like"/>
    <property type="match status" value="2"/>
</dbReference>
<dbReference type="RefSeq" id="WP_235121186.1">
    <property type="nucleotide sequence ID" value="NZ_CP090978.1"/>
</dbReference>
<feature type="coiled-coil region" evidence="5">
    <location>
        <begin position="107"/>
        <end position="144"/>
    </location>
</feature>
<dbReference type="Proteomes" id="UP001649230">
    <property type="component" value="Chromosome"/>
</dbReference>
<keyword evidence="4" id="KW-0597">Phosphoprotein</keyword>
<feature type="domain" description="HTH araC/xylS-type" evidence="6">
    <location>
        <begin position="288"/>
        <end position="386"/>
    </location>
</feature>
<name>A0ABY3SKN1_9BACL</name>
<dbReference type="PROSITE" id="PS01124">
    <property type="entry name" value="HTH_ARAC_FAMILY_2"/>
    <property type="match status" value="1"/>
</dbReference>
<evidence type="ECO:0000313" key="8">
    <source>
        <dbReference type="EMBL" id="UJF34612.1"/>
    </source>
</evidence>
<keyword evidence="1" id="KW-0805">Transcription regulation</keyword>
<reference evidence="8 9" key="1">
    <citation type="journal article" date="2024" name="Int. J. Syst. Evol. Microbiol.">
        <title>Paenibacillus hexagrammi sp. nov., a novel bacterium isolated from the gut content of Hexagrammos agrammus.</title>
        <authorList>
            <person name="Jung H.K."/>
            <person name="Kim D.G."/>
            <person name="Zin H."/>
            <person name="Park J."/>
            <person name="Jung H."/>
            <person name="Kim Y.O."/>
            <person name="Kong H.J."/>
            <person name="Kim J.W."/>
            <person name="Kim Y.S."/>
        </authorList>
    </citation>
    <scope>NUCLEOTIDE SEQUENCE [LARGE SCALE GENOMIC DNA]</scope>
    <source>
        <strain evidence="8 9">YPD9-1</strain>
    </source>
</reference>
<keyword evidence="2" id="KW-0238">DNA-binding</keyword>
<evidence type="ECO:0000256" key="3">
    <source>
        <dbReference type="ARBA" id="ARBA00023163"/>
    </source>
</evidence>
<dbReference type="PANTHER" id="PTHR43280">
    <property type="entry name" value="ARAC-FAMILY TRANSCRIPTIONAL REGULATOR"/>
    <property type="match status" value="1"/>
</dbReference>
<dbReference type="InterPro" id="IPR011006">
    <property type="entry name" value="CheY-like_superfamily"/>
</dbReference>